<evidence type="ECO:0000256" key="7">
    <source>
        <dbReference type="ARBA" id="ARBA00023177"/>
    </source>
</evidence>
<feature type="transmembrane region" description="Helical" evidence="8">
    <location>
        <begin position="278"/>
        <end position="298"/>
    </location>
</feature>
<proteinExistence type="inferred from homology"/>
<evidence type="ECO:0000313" key="10">
    <source>
        <dbReference type="Proteomes" id="UP000887566"/>
    </source>
</evidence>
<feature type="transmembrane region" description="Helical" evidence="8">
    <location>
        <begin position="304"/>
        <end position="322"/>
    </location>
</feature>
<dbReference type="WBParaSite" id="PSAMB.scaffold4912size13173.g25450.t1">
    <property type="protein sequence ID" value="PSAMB.scaffold4912size13173.g25450.t1"/>
    <property type="gene ID" value="PSAMB.scaffold4912size13173.g25450"/>
</dbReference>
<evidence type="ECO:0000256" key="6">
    <source>
        <dbReference type="ARBA" id="ARBA00023136"/>
    </source>
</evidence>
<protein>
    <submittedName>
        <fullName evidence="11">Ammonium transporter AmtB-like domain-containing protein</fullName>
    </submittedName>
</protein>
<evidence type="ECO:0000256" key="8">
    <source>
        <dbReference type="SAM" id="Phobius"/>
    </source>
</evidence>
<dbReference type="PANTHER" id="PTHR11730:SF58">
    <property type="entry name" value="AMMONIUM TRANSPORTER"/>
    <property type="match status" value="1"/>
</dbReference>
<keyword evidence="6 8" id="KW-0472">Membrane</keyword>
<keyword evidence="7" id="KW-0924">Ammonia transport</keyword>
<feature type="transmembrane region" description="Helical" evidence="8">
    <location>
        <begin position="375"/>
        <end position="399"/>
    </location>
</feature>
<accession>A0A914WPC1</accession>
<feature type="transmembrane region" description="Helical" evidence="8">
    <location>
        <begin position="26"/>
        <end position="46"/>
    </location>
</feature>
<keyword evidence="3" id="KW-0813">Transport</keyword>
<feature type="domain" description="Ammonium transporter AmtB-like" evidence="9">
    <location>
        <begin position="28"/>
        <end position="422"/>
    </location>
</feature>
<dbReference type="Gene3D" id="1.10.3430.10">
    <property type="entry name" value="Ammonium transporter AmtB like domains"/>
    <property type="match status" value="1"/>
</dbReference>
<dbReference type="AlphaFoldDB" id="A0A914WPC1"/>
<feature type="transmembrane region" description="Helical" evidence="8">
    <location>
        <begin position="139"/>
        <end position="159"/>
    </location>
</feature>
<feature type="transmembrane region" description="Helical" evidence="8">
    <location>
        <begin position="244"/>
        <end position="271"/>
    </location>
</feature>
<evidence type="ECO:0000256" key="3">
    <source>
        <dbReference type="ARBA" id="ARBA00022448"/>
    </source>
</evidence>
<dbReference type="InterPro" id="IPR029020">
    <property type="entry name" value="Ammonium/urea_transptr"/>
</dbReference>
<dbReference type="SUPFAM" id="SSF111352">
    <property type="entry name" value="Ammonium transporter"/>
    <property type="match status" value="1"/>
</dbReference>
<evidence type="ECO:0000256" key="1">
    <source>
        <dbReference type="ARBA" id="ARBA00004141"/>
    </source>
</evidence>
<feature type="transmembrane region" description="Helical" evidence="8">
    <location>
        <begin position="334"/>
        <end position="352"/>
    </location>
</feature>
<feature type="transmembrane region" description="Helical" evidence="8">
    <location>
        <begin position="171"/>
        <end position="195"/>
    </location>
</feature>
<dbReference type="FunFam" id="1.10.3430.10:FF:000008">
    <property type="entry name" value="Ammonium transporter"/>
    <property type="match status" value="1"/>
</dbReference>
<dbReference type="PROSITE" id="PS01219">
    <property type="entry name" value="AMMONIUM_TRANSP"/>
    <property type="match status" value="1"/>
</dbReference>
<dbReference type="GO" id="GO:0008519">
    <property type="term" value="F:ammonium channel activity"/>
    <property type="evidence" value="ECO:0007669"/>
    <property type="project" value="InterPro"/>
</dbReference>
<dbReference type="InterPro" id="IPR018047">
    <property type="entry name" value="Ammonium_transpt_CS"/>
</dbReference>
<comment type="subcellular location">
    <subcellularLocation>
        <location evidence="1">Membrane</location>
        <topology evidence="1">Multi-pass membrane protein</topology>
    </subcellularLocation>
</comment>
<name>A0A914WPC1_9BILA</name>
<feature type="transmembrane region" description="Helical" evidence="8">
    <location>
        <begin position="67"/>
        <end position="84"/>
    </location>
</feature>
<evidence type="ECO:0000259" key="9">
    <source>
        <dbReference type="Pfam" id="PF00909"/>
    </source>
</evidence>
<dbReference type="Proteomes" id="UP000887566">
    <property type="component" value="Unplaced"/>
</dbReference>
<dbReference type="InterPro" id="IPR024041">
    <property type="entry name" value="NH4_transpt_AmtB-like_dom"/>
</dbReference>
<evidence type="ECO:0000256" key="2">
    <source>
        <dbReference type="ARBA" id="ARBA00005887"/>
    </source>
</evidence>
<reference evidence="11" key="1">
    <citation type="submission" date="2022-11" db="UniProtKB">
        <authorList>
            <consortium name="WormBaseParasite"/>
        </authorList>
    </citation>
    <scope>IDENTIFICATION</scope>
</reference>
<dbReference type="PANTHER" id="PTHR11730">
    <property type="entry name" value="AMMONIUM TRANSPORTER"/>
    <property type="match status" value="1"/>
</dbReference>
<evidence type="ECO:0000256" key="4">
    <source>
        <dbReference type="ARBA" id="ARBA00022692"/>
    </source>
</evidence>
<keyword evidence="5 8" id="KW-1133">Transmembrane helix</keyword>
<evidence type="ECO:0000256" key="5">
    <source>
        <dbReference type="ARBA" id="ARBA00022989"/>
    </source>
</evidence>
<organism evidence="10 11">
    <name type="scientific">Plectus sambesii</name>
    <dbReference type="NCBI Taxonomy" id="2011161"/>
    <lineage>
        <taxon>Eukaryota</taxon>
        <taxon>Metazoa</taxon>
        <taxon>Ecdysozoa</taxon>
        <taxon>Nematoda</taxon>
        <taxon>Chromadorea</taxon>
        <taxon>Plectida</taxon>
        <taxon>Plectina</taxon>
        <taxon>Plectoidea</taxon>
        <taxon>Plectidae</taxon>
        <taxon>Plectus</taxon>
    </lineage>
</organism>
<dbReference type="GO" id="GO:0005886">
    <property type="term" value="C:plasma membrane"/>
    <property type="evidence" value="ECO:0007669"/>
    <property type="project" value="TreeGrafter"/>
</dbReference>
<evidence type="ECO:0000313" key="11">
    <source>
        <dbReference type="WBParaSite" id="PSAMB.scaffold4912size13173.g25450.t1"/>
    </source>
</evidence>
<keyword evidence="10" id="KW-1185">Reference proteome</keyword>
<sequence>MIVSPFNQLNENSTDKFLEDMNKDDASWILSNTFLILTMQTGFGMLETGSVSHKNVANIMIKNCVDVTLGGLAFWIAGYAFAFGDPSRLFDGHTGFFFTPPGDAHTGTHYTHYIFQFSFASTATTIVSGAVAERMKLKGYMLFSIFNTIIYSFSAGWAWCATGFLARLGFFDFAGGIVVHTCGGASALAATIVLGPRSDRFRKDRTPDGLNSPTTALTGIFMLWWAFLGMNCGSTYGITDHRWIVAAKVSVITLNGSIGGGITGLVLSLIFKQGRIDITYVMVSIMSGIVSITAGCPILSPREAIVVGAIGASIALVAMHLLKRMQIDDPVGAIPVHLFGSLWSATAVGLFGDDEFGYLGNIHGLMHKGGWRQLVVQWIGFTSIALWNALFTVVAFLILKKCRLLRMSANEERLGADWVEHNVCSATFGVKLDKALKDINLDCDEVDLMIEKLVADLRMAVADSKIHQYKAKENGLLLEHDKEAKDVL</sequence>
<dbReference type="Pfam" id="PF00909">
    <property type="entry name" value="Ammonium_transp"/>
    <property type="match status" value="1"/>
</dbReference>
<comment type="similarity">
    <text evidence="2">Belongs to the ammonia transporter channel (TC 1.A.11.2) family.</text>
</comment>
<dbReference type="GO" id="GO:0097272">
    <property type="term" value="P:ammonium homeostasis"/>
    <property type="evidence" value="ECO:0007669"/>
    <property type="project" value="TreeGrafter"/>
</dbReference>
<keyword evidence="4 8" id="KW-0812">Transmembrane</keyword>
<feature type="transmembrane region" description="Helical" evidence="8">
    <location>
        <begin position="216"/>
        <end position="238"/>
    </location>
</feature>
<feature type="transmembrane region" description="Helical" evidence="8">
    <location>
        <begin position="113"/>
        <end position="132"/>
    </location>
</feature>